<dbReference type="AlphaFoldDB" id="A0A149PQY1"/>
<keyword evidence="6" id="KW-1185">Reference proteome</keyword>
<dbReference type="SUPFAM" id="SSF52540">
    <property type="entry name" value="P-loop containing nucleoside triphosphate hydrolases"/>
    <property type="match status" value="1"/>
</dbReference>
<name>A0A149PQY1_9BURK</name>
<dbReference type="InterPro" id="IPR045076">
    <property type="entry name" value="MutS"/>
</dbReference>
<protein>
    <submittedName>
        <fullName evidence="5">DNA mismatch repair protein MutS</fullName>
    </submittedName>
</protein>
<evidence type="ECO:0000256" key="1">
    <source>
        <dbReference type="ARBA" id="ARBA00022741"/>
    </source>
</evidence>
<dbReference type="EMBL" id="LRBG01000012">
    <property type="protein sequence ID" value="KXU87485.1"/>
    <property type="molecule type" value="Genomic_DNA"/>
</dbReference>
<evidence type="ECO:0000313" key="6">
    <source>
        <dbReference type="Proteomes" id="UP000075613"/>
    </source>
</evidence>
<reference evidence="5 6" key="1">
    <citation type="journal article" date="2015" name="Int. J. Syst. Evol. Microbiol.">
        <title>Burkholderia monticola sp. nov., isolated from mountain soil.</title>
        <authorList>
            <person name="Baek I."/>
            <person name="Seo B."/>
            <person name="Lee I."/>
            <person name="Yi H."/>
            <person name="Chun J."/>
        </authorList>
    </citation>
    <scope>NUCLEOTIDE SEQUENCE [LARGE SCALE GENOMIC DNA]</scope>
    <source>
        <strain evidence="5 6">JC2948</strain>
    </source>
</reference>
<evidence type="ECO:0000259" key="4">
    <source>
        <dbReference type="SMART" id="SM00534"/>
    </source>
</evidence>
<keyword evidence="2" id="KW-0067">ATP-binding</keyword>
<organism evidence="5 6">
    <name type="scientific">Paraburkholderia monticola</name>
    <dbReference type="NCBI Taxonomy" id="1399968"/>
    <lineage>
        <taxon>Bacteria</taxon>
        <taxon>Pseudomonadati</taxon>
        <taxon>Pseudomonadota</taxon>
        <taxon>Betaproteobacteria</taxon>
        <taxon>Burkholderiales</taxon>
        <taxon>Burkholderiaceae</taxon>
        <taxon>Paraburkholderia</taxon>
    </lineage>
</organism>
<dbReference type="InterPro" id="IPR027417">
    <property type="entry name" value="P-loop_NTPase"/>
</dbReference>
<dbReference type="GO" id="GO:0005829">
    <property type="term" value="C:cytosol"/>
    <property type="evidence" value="ECO:0007669"/>
    <property type="project" value="TreeGrafter"/>
</dbReference>
<dbReference type="SMART" id="SM00534">
    <property type="entry name" value="MUTSac"/>
    <property type="match status" value="1"/>
</dbReference>
<dbReference type="PANTHER" id="PTHR11361:SF34">
    <property type="entry name" value="DNA MISMATCH REPAIR PROTEIN MSH1, MITOCHONDRIAL"/>
    <property type="match status" value="1"/>
</dbReference>
<dbReference type="GO" id="GO:0006298">
    <property type="term" value="P:mismatch repair"/>
    <property type="evidence" value="ECO:0007669"/>
    <property type="project" value="InterPro"/>
</dbReference>
<proteinExistence type="predicted"/>
<evidence type="ECO:0000313" key="5">
    <source>
        <dbReference type="EMBL" id="KXU87485.1"/>
    </source>
</evidence>
<dbReference type="GO" id="GO:0005524">
    <property type="term" value="F:ATP binding"/>
    <property type="evidence" value="ECO:0007669"/>
    <property type="project" value="UniProtKB-KW"/>
</dbReference>
<dbReference type="STRING" id="1399968.CI15_15165"/>
<dbReference type="Pfam" id="PF00488">
    <property type="entry name" value="MutS_V"/>
    <property type="match status" value="1"/>
</dbReference>
<evidence type="ECO:0000256" key="2">
    <source>
        <dbReference type="ARBA" id="ARBA00022840"/>
    </source>
</evidence>
<dbReference type="RefSeq" id="WP_062129134.1">
    <property type="nucleotide sequence ID" value="NZ_LRBG01000012.1"/>
</dbReference>
<dbReference type="Gene3D" id="3.40.50.300">
    <property type="entry name" value="P-loop containing nucleotide triphosphate hydrolases"/>
    <property type="match status" value="1"/>
</dbReference>
<evidence type="ECO:0000256" key="3">
    <source>
        <dbReference type="ARBA" id="ARBA00023125"/>
    </source>
</evidence>
<sequence length="516" mass="57646">MKAHLLYDARDFDWSRDARWNEQTLNQDLELDIVYRAMAAGDNFLYDIARKVVPESLTELDTILYRQAVLQDCIDHESAVRQLYVIAVQAVEAERKSFYWGLTASASSVLHSARDLVQAFIPVLRKLRDTVDQQGSVFRSAGLQRFCAMIREALSDDYFAAITVCLKELKFRHGVLISAQLGRGNKGTRYVLRKPHEREPNLLRRLFAKRSPSRTFRIADRDESGARALSELEARGIDHVANALAQSGDHIKSFFSMLRAELGFYLGCLNLRADLIARGVPLCMPVCRLSAERQHRFEALHDVSLALRMNRAPVGNDADANGKDLIVVTGANQGGKSTFLRSIGMAQVMMQAGMPVGAASFDANIASGIFTHYKREEDPSMRGGKFDEELRRMSEIVDHLQENALLLSNESFASTNEREGSAIGRQIVDALLEKRVKICLVTHLFTLASGLHENGTFPSLFLRAQRLEGGERTFRLIEARPLQTSFGEDVYRRIFGAHEGDADEAPPSAEALSGVK</sequence>
<dbReference type="InterPro" id="IPR000432">
    <property type="entry name" value="DNA_mismatch_repair_MutS_C"/>
</dbReference>
<keyword evidence="3" id="KW-0238">DNA-binding</keyword>
<dbReference type="GO" id="GO:0030983">
    <property type="term" value="F:mismatched DNA binding"/>
    <property type="evidence" value="ECO:0007669"/>
    <property type="project" value="InterPro"/>
</dbReference>
<dbReference type="OrthoDB" id="9808166at2"/>
<dbReference type="Proteomes" id="UP000075613">
    <property type="component" value="Unassembled WGS sequence"/>
</dbReference>
<dbReference type="PANTHER" id="PTHR11361">
    <property type="entry name" value="DNA MISMATCH REPAIR PROTEIN MUTS FAMILY MEMBER"/>
    <property type="match status" value="1"/>
</dbReference>
<accession>A0A149PQY1</accession>
<keyword evidence="1" id="KW-0547">Nucleotide-binding</keyword>
<dbReference type="GO" id="GO:0140664">
    <property type="term" value="F:ATP-dependent DNA damage sensor activity"/>
    <property type="evidence" value="ECO:0007669"/>
    <property type="project" value="InterPro"/>
</dbReference>
<comment type="caution">
    <text evidence="5">The sequence shown here is derived from an EMBL/GenBank/DDBJ whole genome shotgun (WGS) entry which is preliminary data.</text>
</comment>
<feature type="domain" description="DNA mismatch repair proteins mutS family" evidence="4">
    <location>
        <begin position="323"/>
        <end position="499"/>
    </location>
</feature>
<gene>
    <name evidence="5" type="ORF">CI15_15165</name>
</gene>